<dbReference type="STRING" id="46914.JP75_11725"/>
<dbReference type="EC" id="2.4.2.1" evidence="5"/>
<dbReference type="GO" id="GO:0005737">
    <property type="term" value="C:cytoplasm"/>
    <property type="evidence" value="ECO:0007669"/>
    <property type="project" value="TreeGrafter"/>
</dbReference>
<evidence type="ECO:0000256" key="1">
    <source>
        <dbReference type="ARBA" id="ARBA00005058"/>
    </source>
</evidence>
<dbReference type="InterPro" id="IPR000845">
    <property type="entry name" value="Nucleoside_phosphorylase_d"/>
</dbReference>
<dbReference type="AlphaFoldDB" id="A0A087M2A9"/>
<dbReference type="RefSeq" id="WP_035082848.1">
    <property type="nucleotide sequence ID" value="NZ_JQGC01000009.1"/>
</dbReference>
<dbReference type="CDD" id="cd09009">
    <property type="entry name" value="PNP-EcPNPII_like"/>
    <property type="match status" value="1"/>
</dbReference>
<dbReference type="GO" id="GO:0009116">
    <property type="term" value="P:nucleoside metabolic process"/>
    <property type="evidence" value="ECO:0007669"/>
    <property type="project" value="InterPro"/>
</dbReference>
<sequence length="264" mass="28111">MTKAAKTIQKIAGKDPIAAALVLGSGLSAIADTLEDKVTIPYSELKDFPGAGVSGHGRDLVLGIMGGKRIAILTGREHYYEHGNPAAMRPALETMAELGAETLLLTNSAGSLDQRFAPGDLMLISDHINYNGLNPLIGEPTDRRFVNMVDCYNPDYRAKAKAAAERLGISLGEGVYFWYSGPSFETPAEIQMAIRLGANAVGMSTVPEVIVGRFLGLKVWACSSITNMGAGLSSENISHEHTKTMAVQGAAKLQKLIPVLVEEL</sequence>
<dbReference type="NCBIfam" id="TIGR01697">
    <property type="entry name" value="PNPH-PUNA-XAPA"/>
    <property type="match status" value="1"/>
</dbReference>
<name>A0A087M2A9_9HYPH</name>
<dbReference type="Proteomes" id="UP000028981">
    <property type="component" value="Unassembled WGS sequence"/>
</dbReference>
<dbReference type="Pfam" id="PF01048">
    <property type="entry name" value="PNP_UDP_1"/>
    <property type="match status" value="1"/>
</dbReference>
<comment type="caution">
    <text evidence="7">The sequence shown here is derived from an EMBL/GenBank/DDBJ whole genome shotgun (WGS) entry which is preliminary data.</text>
</comment>
<keyword evidence="8" id="KW-1185">Reference proteome</keyword>
<gene>
    <name evidence="7" type="ORF">JP75_11725</name>
</gene>
<dbReference type="UniPathway" id="UPA00606"/>
<evidence type="ECO:0000256" key="5">
    <source>
        <dbReference type="PIRNR" id="PIRNR000477"/>
    </source>
</evidence>
<keyword evidence="4 5" id="KW-0808">Transferase</keyword>
<proteinExistence type="inferred from homology"/>
<dbReference type="GO" id="GO:0004731">
    <property type="term" value="F:purine-nucleoside phosphorylase activity"/>
    <property type="evidence" value="ECO:0007669"/>
    <property type="project" value="UniProtKB-EC"/>
</dbReference>
<keyword evidence="3 5" id="KW-0328">Glycosyltransferase</keyword>
<dbReference type="NCBIfam" id="NF006054">
    <property type="entry name" value="PRK08202.1"/>
    <property type="match status" value="1"/>
</dbReference>
<dbReference type="InterPro" id="IPR035994">
    <property type="entry name" value="Nucleoside_phosphorylase_sf"/>
</dbReference>
<dbReference type="PANTHER" id="PTHR11904:SF9">
    <property type="entry name" value="PURINE NUCLEOSIDE PHOSPHORYLASE-RELATED"/>
    <property type="match status" value="1"/>
</dbReference>
<protein>
    <recommendedName>
        <fullName evidence="5">Purine nucleoside phosphorylase</fullName>
        <ecNumber evidence="5">2.4.2.1</ecNumber>
    </recommendedName>
    <alternativeName>
        <fullName evidence="5">Inosine-guanosine phosphorylase</fullName>
    </alternativeName>
</protein>
<dbReference type="PIRSF" id="PIRSF000477">
    <property type="entry name" value="PurNPase"/>
    <property type="match status" value="1"/>
</dbReference>
<comment type="pathway">
    <text evidence="1 5">Purine metabolism; purine nucleoside salvage.</text>
</comment>
<comment type="function">
    <text evidence="5">The purine nucleoside phosphorylases catalyze the phosphorolytic breakdown of the N-glycosidic bond in the beta-(deoxy)ribonucleoside molecules, with the formation of the corresponding free purine bases and pentose-1-phosphate.</text>
</comment>
<dbReference type="SUPFAM" id="SSF53167">
    <property type="entry name" value="Purine and uridine phosphorylases"/>
    <property type="match status" value="1"/>
</dbReference>
<feature type="domain" description="Nucleoside phosphorylase" evidence="6">
    <location>
        <begin position="20"/>
        <end position="257"/>
    </location>
</feature>
<evidence type="ECO:0000256" key="4">
    <source>
        <dbReference type="ARBA" id="ARBA00022679"/>
    </source>
</evidence>
<dbReference type="PANTHER" id="PTHR11904">
    <property type="entry name" value="METHYLTHIOADENOSINE/PURINE NUCLEOSIDE PHOSPHORYLASE"/>
    <property type="match status" value="1"/>
</dbReference>
<dbReference type="EMBL" id="JQGC01000009">
    <property type="protein sequence ID" value="KFL31012.1"/>
    <property type="molecule type" value="Genomic_DNA"/>
</dbReference>
<evidence type="ECO:0000256" key="3">
    <source>
        <dbReference type="ARBA" id="ARBA00022676"/>
    </source>
</evidence>
<dbReference type="Gene3D" id="3.40.50.1580">
    <property type="entry name" value="Nucleoside phosphorylase domain"/>
    <property type="match status" value="1"/>
</dbReference>
<dbReference type="InterPro" id="IPR011268">
    <property type="entry name" value="Purine_phosphorylase"/>
</dbReference>
<organism evidence="7 8">
    <name type="scientific">Devosia riboflavina</name>
    <dbReference type="NCBI Taxonomy" id="46914"/>
    <lineage>
        <taxon>Bacteria</taxon>
        <taxon>Pseudomonadati</taxon>
        <taxon>Pseudomonadota</taxon>
        <taxon>Alphaproteobacteria</taxon>
        <taxon>Hyphomicrobiales</taxon>
        <taxon>Devosiaceae</taxon>
        <taxon>Devosia</taxon>
    </lineage>
</organism>
<comment type="similarity">
    <text evidence="2 5">Belongs to the PNP/MTAP phosphorylase family.</text>
</comment>
<evidence type="ECO:0000313" key="8">
    <source>
        <dbReference type="Proteomes" id="UP000028981"/>
    </source>
</evidence>
<evidence type="ECO:0000259" key="6">
    <source>
        <dbReference type="Pfam" id="PF01048"/>
    </source>
</evidence>
<accession>A0A087M2A9</accession>
<dbReference type="OrthoDB" id="1523230at2"/>
<evidence type="ECO:0000256" key="2">
    <source>
        <dbReference type="ARBA" id="ARBA00006751"/>
    </source>
</evidence>
<reference evidence="7 8" key="1">
    <citation type="submission" date="2014-08" db="EMBL/GenBank/DDBJ databases">
        <authorList>
            <person name="Hassan Y.I."/>
            <person name="Lepp D."/>
            <person name="Zhou T."/>
        </authorList>
    </citation>
    <scope>NUCLEOTIDE SEQUENCE [LARGE SCALE GENOMIC DNA]</scope>
    <source>
        <strain evidence="7 8">IFO13584</strain>
    </source>
</reference>
<evidence type="ECO:0000313" key="7">
    <source>
        <dbReference type="EMBL" id="KFL31012.1"/>
    </source>
</evidence>